<accession>A0ABS1QQS9</accession>
<sequence>MEQTFLVYSSNQEDVEWLQSTLLPYQVLAVNERLDEILGLIDITEASLIFVGLDSDSMTSQCGLIEGLLEARPLLTVVGLGDGLDNQLVINAMRAGARDFIVYGMRSSEVLGLVRRLTQRVPVLPVQKSGNCQTLLYGVQPDPDAALVSAHMAQQLQQKGKRVLLLDLGRPTGESLEVLGVKPSFTFGDALRNLRRLDGNLIDSAFCHHGSGLSVLALGEEDPTFNQVPSTELYLLKGALSQHFDHVVINLVGQSDCEQLRTLVNHCQQLYWYVDQSVSCCKRNLHVLNRWRESGIRLEHAGLVVDRYIKQVAPDADTLATTFQLPLLASLPASLPARLKVKNTGKTLLEMDAREPLNKAIGQLARHIVKTSGTGESRNWLQRLVGAVS</sequence>
<protein>
    <submittedName>
        <fullName evidence="2">Pilus assembly protein</fullName>
    </submittedName>
</protein>
<name>A0ABS1QQS9_9GAMM</name>
<reference evidence="3" key="1">
    <citation type="submission" date="2021-01" db="EMBL/GenBank/DDBJ databases">
        <title>Genome public.</title>
        <authorList>
            <person name="Liu C."/>
            <person name="Sun Q."/>
        </authorList>
    </citation>
    <scope>NUCLEOTIDE SEQUENCE [LARGE SCALE GENOMIC DNA]</scope>
    <source>
        <strain evidence="3">CGMCC 1.18722</strain>
    </source>
</reference>
<evidence type="ECO:0000313" key="3">
    <source>
        <dbReference type="Proteomes" id="UP000638570"/>
    </source>
</evidence>
<comment type="caution">
    <text evidence="2">The sequence shown here is derived from an EMBL/GenBank/DDBJ whole genome shotgun (WGS) entry which is preliminary data.</text>
</comment>
<dbReference type="InterPro" id="IPR031580">
    <property type="entry name" value="TadZ_N"/>
</dbReference>
<dbReference type="SUPFAM" id="SSF52540">
    <property type="entry name" value="P-loop containing nucleoside triphosphate hydrolases"/>
    <property type="match status" value="1"/>
</dbReference>
<organism evidence="2 3">
    <name type="scientific">Zobellella iuensis</name>
    <dbReference type="NCBI Taxonomy" id="2803811"/>
    <lineage>
        <taxon>Bacteria</taxon>
        <taxon>Pseudomonadati</taxon>
        <taxon>Pseudomonadota</taxon>
        <taxon>Gammaproteobacteria</taxon>
        <taxon>Aeromonadales</taxon>
        <taxon>Aeromonadaceae</taxon>
        <taxon>Zobellella</taxon>
    </lineage>
</organism>
<proteinExistence type="predicted"/>
<dbReference type="Gene3D" id="3.40.50.300">
    <property type="entry name" value="P-loop containing nucleotide triphosphate hydrolases"/>
    <property type="match status" value="1"/>
</dbReference>
<dbReference type="InterPro" id="IPR027417">
    <property type="entry name" value="P-loop_NTPase"/>
</dbReference>
<dbReference type="Proteomes" id="UP000638570">
    <property type="component" value="Unassembled WGS sequence"/>
</dbReference>
<dbReference type="Pfam" id="PF16968">
    <property type="entry name" value="TadZ_N"/>
    <property type="match status" value="1"/>
</dbReference>
<keyword evidence="3" id="KW-1185">Reference proteome</keyword>
<dbReference type="Gene3D" id="3.40.50.2300">
    <property type="match status" value="1"/>
</dbReference>
<feature type="domain" description="Pilus assembly protein TadZ N-terminal" evidence="1">
    <location>
        <begin position="1"/>
        <end position="127"/>
    </location>
</feature>
<evidence type="ECO:0000313" key="2">
    <source>
        <dbReference type="EMBL" id="MBL1376604.1"/>
    </source>
</evidence>
<dbReference type="EMBL" id="JAERTZ010000012">
    <property type="protein sequence ID" value="MBL1376604.1"/>
    <property type="molecule type" value="Genomic_DNA"/>
</dbReference>
<dbReference type="RefSeq" id="WP_202082619.1">
    <property type="nucleotide sequence ID" value="NZ_JAERTZ010000012.1"/>
</dbReference>
<evidence type="ECO:0000259" key="1">
    <source>
        <dbReference type="Pfam" id="PF16968"/>
    </source>
</evidence>
<gene>
    <name evidence="2" type="ORF">JKV55_04530</name>
</gene>